<keyword evidence="2" id="KW-0675">Receptor</keyword>
<gene>
    <name evidence="2" type="ORF">PACLA_8A071559</name>
</gene>
<feature type="compositionally biased region" description="Basic and acidic residues" evidence="1">
    <location>
        <begin position="348"/>
        <end position="359"/>
    </location>
</feature>
<evidence type="ECO:0000313" key="2">
    <source>
        <dbReference type="EMBL" id="CAB3989366.1"/>
    </source>
</evidence>
<proteinExistence type="predicted"/>
<dbReference type="Proteomes" id="UP001152795">
    <property type="component" value="Unassembled WGS sequence"/>
</dbReference>
<dbReference type="PANTHER" id="PTHR18834:SF2">
    <property type="entry name" value="STEROID RECEPTOR RNA ACTIVATOR 1"/>
    <property type="match status" value="1"/>
</dbReference>
<reference evidence="2" key="1">
    <citation type="submission" date="2020-04" db="EMBL/GenBank/DDBJ databases">
        <authorList>
            <person name="Alioto T."/>
            <person name="Alioto T."/>
            <person name="Gomez Garrido J."/>
        </authorList>
    </citation>
    <scope>NUCLEOTIDE SEQUENCE</scope>
    <source>
        <strain evidence="2">A484AB</strain>
    </source>
</reference>
<evidence type="ECO:0000256" key="1">
    <source>
        <dbReference type="SAM" id="MobiDB-lite"/>
    </source>
</evidence>
<organism evidence="2 3">
    <name type="scientific">Paramuricea clavata</name>
    <name type="common">Red gorgonian</name>
    <name type="synonym">Violescent sea-whip</name>
    <dbReference type="NCBI Taxonomy" id="317549"/>
    <lineage>
        <taxon>Eukaryota</taxon>
        <taxon>Metazoa</taxon>
        <taxon>Cnidaria</taxon>
        <taxon>Anthozoa</taxon>
        <taxon>Octocorallia</taxon>
        <taxon>Malacalcyonacea</taxon>
        <taxon>Plexauridae</taxon>
        <taxon>Paramuricea</taxon>
    </lineage>
</organism>
<dbReference type="GO" id="GO:0006357">
    <property type="term" value="P:regulation of transcription by RNA polymerase II"/>
    <property type="evidence" value="ECO:0007669"/>
    <property type="project" value="InterPro"/>
</dbReference>
<dbReference type="GO" id="GO:0005634">
    <property type="term" value="C:nucleus"/>
    <property type="evidence" value="ECO:0007669"/>
    <property type="project" value="TreeGrafter"/>
</dbReference>
<dbReference type="EMBL" id="CACRXK020001476">
    <property type="protein sequence ID" value="CAB3989366.1"/>
    <property type="molecule type" value="Genomic_DNA"/>
</dbReference>
<dbReference type="OrthoDB" id="5982138at2759"/>
<sequence length="469" mass="50205">MMGPTEPLASGVIAYNGDSERGWNDPPTISFNTLTGSKKGPKLDLRKRVSHQEALTGRRVTSPLNQSPPNLYKQGNNLSNGLSNLTLCQQPQSQHTPPNVPPDSPCHSRHSSGTYTPPLLPDAKGYGLIPPCIPGQPPCGNNVQVPSTKSAPPKIFSPVGATLESDPSIIHPLAHKSGTTPPTQLPPVTTEPPSNLGKPLFSFPSSFNMVPISSALDTSHVRSNPVISPDTFPQTVDSANTDQMPSFQSTNMVKQGTLIFTPSPTSADSGATLLMSTVGKRSPILNRAYQNGNGHKHYTPPPVNGSGRNSPVVSPVLAPSMNRSPVSTPTSGHSASSTPRSSTPDNGYHSEHASRHNSEDFDSEEGMKVTVAAIEEIIIKCSNILKAREVEDVKKKVGIMKQLWIDGKLSVPVQITMKLLTKVLLDGDTETAHKLHLKLMVDYVGEVKQWMVAIKRLILAVGNINTPVS</sequence>
<dbReference type="PANTHER" id="PTHR18834">
    <property type="entry name" value="STEROID RECEPTOR RNA ACTIVATOR 1"/>
    <property type="match status" value="1"/>
</dbReference>
<accession>A0A6S7GJN2</accession>
<feature type="region of interest" description="Disordered" evidence="1">
    <location>
        <begin position="1"/>
        <end position="121"/>
    </location>
</feature>
<feature type="compositionally biased region" description="Polar residues" evidence="1">
    <location>
        <begin position="88"/>
        <end position="97"/>
    </location>
</feature>
<dbReference type="InterPro" id="IPR040243">
    <property type="entry name" value="Steroid_recept_RNA_1"/>
</dbReference>
<feature type="compositionally biased region" description="Polar residues" evidence="1">
    <location>
        <begin position="27"/>
        <end position="36"/>
    </location>
</feature>
<name>A0A6S7GJN2_PARCT</name>
<dbReference type="Pfam" id="PF07304">
    <property type="entry name" value="SRA1"/>
    <property type="match status" value="1"/>
</dbReference>
<comment type="caution">
    <text evidence="2">The sequence shown here is derived from an EMBL/GenBank/DDBJ whole genome shotgun (WGS) entry which is preliminary data.</text>
</comment>
<feature type="region of interest" description="Disordered" evidence="1">
    <location>
        <begin position="286"/>
        <end position="365"/>
    </location>
</feature>
<feature type="compositionally biased region" description="Low complexity" evidence="1">
    <location>
        <begin position="75"/>
        <end position="87"/>
    </location>
</feature>
<feature type="compositionally biased region" description="Basic and acidic residues" evidence="1">
    <location>
        <begin position="41"/>
        <end position="51"/>
    </location>
</feature>
<dbReference type="InterPro" id="IPR009917">
    <property type="entry name" value="SRA1/Sec31"/>
</dbReference>
<dbReference type="Gene3D" id="1.20.940.10">
    <property type="entry name" value="Functional domain of the splicing factor Prp18"/>
    <property type="match status" value="1"/>
</dbReference>
<feature type="compositionally biased region" description="Polar residues" evidence="1">
    <location>
        <begin position="321"/>
        <end position="345"/>
    </location>
</feature>
<dbReference type="AlphaFoldDB" id="A0A6S7GJN2"/>
<evidence type="ECO:0000313" key="3">
    <source>
        <dbReference type="Proteomes" id="UP001152795"/>
    </source>
</evidence>
<keyword evidence="3" id="KW-1185">Reference proteome</keyword>
<dbReference type="GO" id="GO:0003713">
    <property type="term" value="F:transcription coactivator activity"/>
    <property type="evidence" value="ECO:0007669"/>
    <property type="project" value="InterPro"/>
</dbReference>
<protein>
    <submittedName>
        <fullName evidence="2">Steroid receptor RNA activator 1</fullName>
    </submittedName>
</protein>